<keyword evidence="2" id="KW-1185">Reference proteome</keyword>
<dbReference type="EMBL" id="NEDP02001104">
    <property type="protein sequence ID" value="OWF54312.1"/>
    <property type="molecule type" value="Genomic_DNA"/>
</dbReference>
<name>A0A210R024_MIZYE</name>
<dbReference type="OrthoDB" id="6088898at2759"/>
<proteinExistence type="predicted"/>
<gene>
    <name evidence="1" type="ORF">KP79_PYT07859</name>
</gene>
<sequence length="231" mass="26227">MYMCSYYSHWHYSHITHIYELYRYELRGYSEEDKTCCNGTLAFATNMTHLPCSNMRCCDRAEMVAVVPVNYALGFGFRCLPRTKISTRCIHHGQTVVSSNETFVTYEPRVCCEGTKFNVLINKNDVALTIKCMMRRITNRSTAETSAAVGDVALLTLWVWSITINPLQSIKCQRPLFVRTLRRGGLGPHRPRGEDISIQLYNTDTLGDIPRPDLLRAGLVPSSSVSFKGQQ</sequence>
<dbReference type="Proteomes" id="UP000242188">
    <property type="component" value="Unassembled WGS sequence"/>
</dbReference>
<accession>A0A210R024</accession>
<comment type="caution">
    <text evidence="1">The sequence shown here is derived from an EMBL/GenBank/DDBJ whole genome shotgun (WGS) entry which is preliminary data.</text>
</comment>
<reference evidence="1 2" key="1">
    <citation type="journal article" date="2017" name="Nat. Ecol. Evol.">
        <title>Scallop genome provides insights into evolution of bilaterian karyotype and development.</title>
        <authorList>
            <person name="Wang S."/>
            <person name="Zhang J."/>
            <person name="Jiao W."/>
            <person name="Li J."/>
            <person name="Xun X."/>
            <person name="Sun Y."/>
            <person name="Guo X."/>
            <person name="Huan P."/>
            <person name="Dong B."/>
            <person name="Zhang L."/>
            <person name="Hu X."/>
            <person name="Sun X."/>
            <person name="Wang J."/>
            <person name="Zhao C."/>
            <person name="Wang Y."/>
            <person name="Wang D."/>
            <person name="Huang X."/>
            <person name="Wang R."/>
            <person name="Lv J."/>
            <person name="Li Y."/>
            <person name="Zhang Z."/>
            <person name="Liu B."/>
            <person name="Lu W."/>
            <person name="Hui Y."/>
            <person name="Liang J."/>
            <person name="Zhou Z."/>
            <person name="Hou R."/>
            <person name="Li X."/>
            <person name="Liu Y."/>
            <person name="Li H."/>
            <person name="Ning X."/>
            <person name="Lin Y."/>
            <person name="Zhao L."/>
            <person name="Xing Q."/>
            <person name="Dou J."/>
            <person name="Li Y."/>
            <person name="Mao J."/>
            <person name="Guo H."/>
            <person name="Dou H."/>
            <person name="Li T."/>
            <person name="Mu C."/>
            <person name="Jiang W."/>
            <person name="Fu Q."/>
            <person name="Fu X."/>
            <person name="Miao Y."/>
            <person name="Liu J."/>
            <person name="Yu Q."/>
            <person name="Li R."/>
            <person name="Liao H."/>
            <person name="Li X."/>
            <person name="Kong Y."/>
            <person name="Jiang Z."/>
            <person name="Chourrout D."/>
            <person name="Li R."/>
            <person name="Bao Z."/>
        </authorList>
    </citation>
    <scope>NUCLEOTIDE SEQUENCE [LARGE SCALE GENOMIC DNA]</scope>
    <source>
        <strain evidence="1 2">PY_sf001</strain>
    </source>
</reference>
<evidence type="ECO:0000313" key="2">
    <source>
        <dbReference type="Proteomes" id="UP000242188"/>
    </source>
</evidence>
<dbReference type="AlphaFoldDB" id="A0A210R024"/>
<protein>
    <submittedName>
        <fullName evidence="1">Uncharacterized protein</fullName>
    </submittedName>
</protein>
<organism evidence="1 2">
    <name type="scientific">Mizuhopecten yessoensis</name>
    <name type="common">Japanese scallop</name>
    <name type="synonym">Patinopecten yessoensis</name>
    <dbReference type="NCBI Taxonomy" id="6573"/>
    <lineage>
        <taxon>Eukaryota</taxon>
        <taxon>Metazoa</taxon>
        <taxon>Spiralia</taxon>
        <taxon>Lophotrochozoa</taxon>
        <taxon>Mollusca</taxon>
        <taxon>Bivalvia</taxon>
        <taxon>Autobranchia</taxon>
        <taxon>Pteriomorphia</taxon>
        <taxon>Pectinida</taxon>
        <taxon>Pectinoidea</taxon>
        <taxon>Pectinidae</taxon>
        <taxon>Mizuhopecten</taxon>
    </lineage>
</organism>
<evidence type="ECO:0000313" key="1">
    <source>
        <dbReference type="EMBL" id="OWF54312.1"/>
    </source>
</evidence>